<feature type="compositionally biased region" description="Basic and acidic residues" evidence="1">
    <location>
        <begin position="113"/>
        <end position="130"/>
    </location>
</feature>
<dbReference type="InParanoid" id="A0A061E7H6"/>
<keyword evidence="3" id="KW-1185">Reference proteome</keyword>
<dbReference type="Gramene" id="EOY00312">
    <property type="protein sequence ID" value="EOY00312"/>
    <property type="gene ID" value="TCM_010143"/>
</dbReference>
<organism evidence="2 3">
    <name type="scientific">Theobroma cacao</name>
    <name type="common">Cacao</name>
    <name type="synonym">Cocoa</name>
    <dbReference type="NCBI Taxonomy" id="3641"/>
    <lineage>
        <taxon>Eukaryota</taxon>
        <taxon>Viridiplantae</taxon>
        <taxon>Streptophyta</taxon>
        <taxon>Embryophyta</taxon>
        <taxon>Tracheophyta</taxon>
        <taxon>Spermatophyta</taxon>
        <taxon>Magnoliopsida</taxon>
        <taxon>eudicotyledons</taxon>
        <taxon>Gunneridae</taxon>
        <taxon>Pentapetalae</taxon>
        <taxon>rosids</taxon>
        <taxon>malvids</taxon>
        <taxon>Malvales</taxon>
        <taxon>Malvaceae</taxon>
        <taxon>Byttnerioideae</taxon>
        <taxon>Theobroma</taxon>
    </lineage>
</organism>
<evidence type="ECO:0000313" key="2">
    <source>
        <dbReference type="EMBL" id="EOY00312.1"/>
    </source>
</evidence>
<evidence type="ECO:0000313" key="3">
    <source>
        <dbReference type="Proteomes" id="UP000026915"/>
    </source>
</evidence>
<dbReference type="AlphaFoldDB" id="A0A061E7H6"/>
<gene>
    <name evidence="2" type="ORF">TCM_010143</name>
</gene>
<dbReference type="Proteomes" id="UP000026915">
    <property type="component" value="Chromosome 2"/>
</dbReference>
<sequence length="176" mass="19339">MSVTINTRYLKSKELFKLRTNENVLKLFEIYQGCKKIHLYLDLILAIPLQIMNSISSKYSVNVNNVTCLAGNMHVALNVDDVNIDAIGNVDDNVNIDDVPIINGTDIRRVSSLERGRGKGKDKGKVKDRVGLGSSSSKDPTIVGGANVNSGRGDTNLEKDIDVFSEDIDLMLKDSK</sequence>
<proteinExistence type="predicted"/>
<dbReference type="EMBL" id="CM001880">
    <property type="protein sequence ID" value="EOY00312.1"/>
    <property type="molecule type" value="Genomic_DNA"/>
</dbReference>
<name>A0A061E7H6_THECC</name>
<feature type="region of interest" description="Disordered" evidence="1">
    <location>
        <begin position="113"/>
        <end position="153"/>
    </location>
</feature>
<evidence type="ECO:0000256" key="1">
    <source>
        <dbReference type="SAM" id="MobiDB-lite"/>
    </source>
</evidence>
<protein>
    <submittedName>
        <fullName evidence="2">Uncharacterized protein</fullName>
    </submittedName>
</protein>
<accession>A0A061E7H6</accession>
<reference evidence="2 3" key="1">
    <citation type="journal article" date="2013" name="Genome Biol.">
        <title>The genome sequence of the most widely cultivated cacao type and its use to identify candidate genes regulating pod color.</title>
        <authorList>
            <person name="Motamayor J.C."/>
            <person name="Mockaitis K."/>
            <person name="Schmutz J."/>
            <person name="Haiminen N."/>
            <person name="Iii D.L."/>
            <person name="Cornejo O."/>
            <person name="Findley S.D."/>
            <person name="Zheng P."/>
            <person name="Utro F."/>
            <person name="Royaert S."/>
            <person name="Saski C."/>
            <person name="Jenkins J."/>
            <person name="Podicheti R."/>
            <person name="Zhao M."/>
            <person name="Scheffler B.E."/>
            <person name="Stack J.C."/>
            <person name="Feltus F.A."/>
            <person name="Mustiga G.M."/>
            <person name="Amores F."/>
            <person name="Phillips W."/>
            <person name="Marelli J.P."/>
            <person name="May G.D."/>
            <person name="Shapiro H."/>
            <person name="Ma J."/>
            <person name="Bustamante C.D."/>
            <person name="Schnell R.J."/>
            <person name="Main D."/>
            <person name="Gilbert D."/>
            <person name="Parida L."/>
            <person name="Kuhn D.N."/>
        </authorList>
    </citation>
    <scope>NUCLEOTIDE SEQUENCE [LARGE SCALE GENOMIC DNA]</scope>
    <source>
        <strain evidence="3">cv. Matina 1-6</strain>
    </source>
</reference>
<dbReference type="HOGENOM" id="CLU_1527845_0_0_1"/>